<comment type="caution">
    <text evidence="1">The sequence shown here is derived from an EMBL/GenBank/DDBJ whole genome shotgun (WGS) entry which is preliminary data.</text>
</comment>
<reference evidence="1 2" key="1">
    <citation type="submission" date="2019-02" db="EMBL/GenBank/DDBJ databases">
        <title>Sequencing the genomes of 1000 actinobacteria strains.</title>
        <authorList>
            <person name="Klenk H.-P."/>
        </authorList>
    </citation>
    <scope>NUCLEOTIDE SEQUENCE [LARGE SCALE GENOMIC DNA]</scope>
    <source>
        <strain evidence="1 2">DSM 45779</strain>
    </source>
</reference>
<accession>A0A4Q7UZB0</accession>
<dbReference type="RefSeq" id="WP_130291635.1">
    <property type="nucleotide sequence ID" value="NZ_SHKL01000001.1"/>
</dbReference>
<evidence type="ECO:0000313" key="2">
    <source>
        <dbReference type="Proteomes" id="UP000291591"/>
    </source>
</evidence>
<sequence>MTQLRILVTGSREWRDYATIRSDLLALLQLSTTGTPVLIQGGQVSRDKGTGERFGADYLAKKAWQDISDESGFQSLHEEVRADWTGPCDLTCTRNHRRPSRGGGTYCPAAGPRRNARMVTEHKPTHALAYPLGDSAGTNDCLRHLRAAGVPVKVWEPSSRPTLRLVHGGAL</sequence>
<name>A0A4Q7UZB0_PSEST</name>
<evidence type="ECO:0000313" key="1">
    <source>
        <dbReference type="EMBL" id="RZT87487.1"/>
    </source>
</evidence>
<gene>
    <name evidence="1" type="ORF">EV383_4412</name>
</gene>
<proteinExistence type="predicted"/>
<dbReference type="Proteomes" id="UP000291591">
    <property type="component" value="Unassembled WGS sequence"/>
</dbReference>
<keyword evidence="2" id="KW-1185">Reference proteome</keyword>
<dbReference type="AlphaFoldDB" id="A0A4Q7UZB0"/>
<dbReference type="OrthoDB" id="572639at2"/>
<protein>
    <submittedName>
        <fullName evidence="1">Uncharacterized protein</fullName>
    </submittedName>
</protein>
<organism evidence="1 2">
    <name type="scientific">Pseudonocardia sediminis</name>
    <dbReference type="NCBI Taxonomy" id="1397368"/>
    <lineage>
        <taxon>Bacteria</taxon>
        <taxon>Bacillati</taxon>
        <taxon>Actinomycetota</taxon>
        <taxon>Actinomycetes</taxon>
        <taxon>Pseudonocardiales</taxon>
        <taxon>Pseudonocardiaceae</taxon>
        <taxon>Pseudonocardia</taxon>
    </lineage>
</organism>
<dbReference type="EMBL" id="SHKL01000001">
    <property type="protein sequence ID" value="RZT87487.1"/>
    <property type="molecule type" value="Genomic_DNA"/>
</dbReference>